<dbReference type="GO" id="GO:0005886">
    <property type="term" value="C:plasma membrane"/>
    <property type="evidence" value="ECO:0007669"/>
    <property type="project" value="UniProtKB-SubCell"/>
</dbReference>
<dbReference type="InterPro" id="IPR051461">
    <property type="entry name" value="UPF0750_membrane"/>
</dbReference>
<dbReference type="Proteomes" id="UP000284277">
    <property type="component" value="Unassembled WGS sequence"/>
</dbReference>
<feature type="transmembrane region" description="Helical" evidence="6">
    <location>
        <begin position="14"/>
        <end position="33"/>
    </location>
</feature>
<evidence type="ECO:0000313" key="9">
    <source>
        <dbReference type="Proteomes" id="UP000284277"/>
    </source>
</evidence>
<dbReference type="PANTHER" id="PTHR33545">
    <property type="entry name" value="UPF0750 MEMBRANE PROTEIN YITT-RELATED"/>
    <property type="match status" value="1"/>
</dbReference>
<comment type="caution">
    <text evidence="8">The sequence shown here is derived from an EMBL/GenBank/DDBJ whole genome shotgun (WGS) entry which is preliminary data.</text>
</comment>
<dbReference type="CDD" id="cd16380">
    <property type="entry name" value="YitT_C"/>
    <property type="match status" value="1"/>
</dbReference>
<protein>
    <recommendedName>
        <fullName evidence="7">DUF2179 domain-containing protein</fullName>
    </recommendedName>
</protein>
<dbReference type="PANTHER" id="PTHR33545:SF5">
    <property type="entry name" value="UPF0750 MEMBRANE PROTEIN YITT"/>
    <property type="match status" value="1"/>
</dbReference>
<feature type="transmembrane region" description="Helical" evidence="6">
    <location>
        <begin position="178"/>
        <end position="197"/>
    </location>
</feature>
<dbReference type="InterPro" id="IPR003740">
    <property type="entry name" value="YitT"/>
</dbReference>
<feature type="transmembrane region" description="Helical" evidence="6">
    <location>
        <begin position="80"/>
        <end position="99"/>
    </location>
</feature>
<dbReference type="EMBL" id="MCIA01000023">
    <property type="protein sequence ID" value="RKD30978.1"/>
    <property type="molecule type" value="Genomic_DNA"/>
</dbReference>
<organism evidence="8 9">
    <name type="scientific">Lacrimispora algidixylanolytica</name>
    <dbReference type="NCBI Taxonomy" id="94868"/>
    <lineage>
        <taxon>Bacteria</taxon>
        <taxon>Bacillati</taxon>
        <taxon>Bacillota</taxon>
        <taxon>Clostridia</taxon>
        <taxon>Lachnospirales</taxon>
        <taxon>Lachnospiraceae</taxon>
        <taxon>Lacrimispora</taxon>
    </lineage>
</organism>
<dbReference type="InterPro" id="IPR019264">
    <property type="entry name" value="DUF2179"/>
</dbReference>
<evidence type="ECO:0000256" key="3">
    <source>
        <dbReference type="ARBA" id="ARBA00022692"/>
    </source>
</evidence>
<comment type="subcellular location">
    <subcellularLocation>
        <location evidence="1">Cell membrane</location>
        <topology evidence="1">Multi-pass membrane protein</topology>
    </subcellularLocation>
</comment>
<dbReference type="AlphaFoldDB" id="A0A419T0M9"/>
<proteinExistence type="predicted"/>
<evidence type="ECO:0000259" key="7">
    <source>
        <dbReference type="Pfam" id="PF10035"/>
    </source>
</evidence>
<evidence type="ECO:0000256" key="2">
    <source>
        <dbReference type="ARBA" id="ARBA00022475"/>
    </source>
</evidence>
<reference evidence="8 9" key="1">
    <citation type="submission" date="2016-08" db="EMBL/GenBank/DDBJ databases">
        <title>A new outlook on sporulation: Clostridium algidixylanolyticum.</title>
        <authorList>
            <person name="Poppleton D.I."/>
            <person name="Gribaldo S."/>
        </authorList>
    </citation>
    <scope>NUCLEOTIDE SEQUENCE [LARGE SCALE GENOMIC DNA]</scope>
    <source>
        <strain evidence="8 9">SPL73</strain>
    </source>
</reference>
<dbReference type="InterPro" id="IPR015867">
    <property type="entry name" value="N-reg_PII/ATP_PRibTrfase_C"/>
</dbReference>
<keyword evidence="5 6" id="KW-0472">Membrane</keyword>
<gene>
    <name evidence="8" type="ORF">BET01_03730</name>
</gene>
<dbReference type="Pfam" id="PF10035">
    <property type="entry name" value="DUF2179"/>
    <property type="match status" value="1"/>
</dbReference>
<keyword evidence="2" id="KW-1003">Cell membrane</keyword>
<evidence type="ECO:0000256" key="5">
    <source>
        <dbReference type="ARBA" id="ARBA00023136"/>
    </source>
</evidence>
<dbReference type="Gene3D" id="3.30.70.120">
    <property type="match status" value="1"/>
</dbReference>
<keyword evidence="9" id="KW-1185">Reference proteome</keyword>
<evidence type="ECO:0000256" key="1">
    <source>
        <dbReference type="ARBA" id="ARBA00004651"/>
    </source>
</evidence>
<evidence type="ECO:0000256" key="6">
    <source>
        <dbReference type="SAM" id="Phobius"/>
    </source>
</evidence>
<feature type="transmembrane region" description="Helical" evidence="6">
    <location>
        <begin position="151"/>
        <end position="172"/>
    </location>
</feature>
<evidence type="ECO:0000256" key="4">
    <source>
        <dbReference type="ARBA" id="ARBA00022989"/>
    </source>
</evidence>
<feature type="transmembrane region" description="Helical" evidence="6">
    <location>
        <begin position="53"/>
        <end position="73"/>
    </location>
</feature>
<accession>A0A419T0M9</accession>
<keyword evidence="4 6" id="KW-1133">Transmembrane helix</keyword>
<sequence length="291" mass="32132">MWERKFGTMDMKKIATVLAGNTIYALAVSLFILPGGLITGGTTGLALVAYNQFNIPIAAFVAVFNIFMFIAGVMVLGKAFAFTTLISTFYYPFILGVFERVLGKSGLTDDRMLGTVFAGILIGVGIGMVIRAGASTGGMDIPPLILNKKKHLSVSLTMSAFDCMILLSQMIFSNKEQILYGILLVLIYTVVLDKVLLIGRNQMQVKIISDKYEEINHNIQEKMDRGTTLLGSEGGYMRQASFTVLTVISGRQLSKLNELVMSIDPQAFMIINKVNEVRGRGFTLHKEYRRR</sequence>
<dbReference type="Pfam" id="PF02588">
    <property type="entry name" value="YitT_membrane"/>
    <property type="match status" value="1"/>
</dbReference>
<feature type="transmembrane region" description="Helical" evidence="6">
    <location>
        <begin position="111"/>
        <end position="130"/>
    </location>
</feature>
<dbReference type="PIRSF" id="PIRSF006483">
    <property type="entry name" value="Membrane_protein_YitT"/>
    <property type="match status" value="1"/>
</dbReference>
<keyword evidence="3 6" id="KW-0812">Transmembrane</keyword>
<evidence type="ECO:0000313" key="8">
    <source>
        <dbReference type="EMBL" id="RKD30978.1"/>
    </source>
</evidence>
<feature type="domain" description="DUF2179" evidence="7">
    <location>
        <begin position="225"/>
        <end position="279"/>
    </location>
</feature>
<name>A0A419T0M9_9FIRM</name>